<dbReference type="RefSeq" id="WP_154309541.1">
    <property type="nucleotide sequence ID" value="NZ_WKKI01000060.1"/>
</dbReference>
<feature type="domain" description="ABC transmembrane type-1" evidence="8">
    <location>
        <begin position="70"/>
        <end position="250"/>
    </location>
</feature>
<keyword evidence="3" id="KW-1003">Cell membrane</keyword>
<proteinExistence type="inferred from homology"/>
<dbReference type="Pfam" id="PF00528">
    <property type="entry name" value="BPD_transp_1"/>
    <property type="match status" value="1"/>
</dbReference>
<dbReference type="GO" id="GO:0005886">
    <property type="term" value="C:plasma membrane"/>
    <property type="evidence" value="ECO:0007669"/>
    <property type="project" value="UniProtKB-SubCell"/>
</dbReference>
<reference evidence="9 10" key="1">
    <citation type="submission" date="2019-11" db="EMBL/GenBank/DDBJ databases">
        <title>Bacillus lacus genome.</title>
        <authorList>
            <person name="Allen C.J."/>
            <person name="Newman J.D."/>
        </authorList>
    </citation>
    <scope>NUCLEOTIDE SEQUENCE [LARGE SCALE GENOMIC DNA]</scope>
    <source>
        <strain evidence="9 10">KCTC 33946</strain>
    </source>
</reference>
<comment type="similarity">
    <text evidence="7">Belongs to the binding-protein-dependent transport system permease family.</text>
</comment>
<dbReference type="AlphaFoldDB" id="A0A7X2J261"/>
<gene>
    <name evidence="9" type="ORF">GJU40_18340</name>
</gene>
<accession>A0A7X2J261</accession>
<feature type="transmembrane region" description="Helical" evidence="7">
    <location>
        <begin position="74"/>
        <end position="93"/>
    </location>
</feature>
<evidence type="ECO:0000256" key="1">
    <source>
        <dbReference type="ARBA" id="ARBA00004651"/>
    </source>
</evidence>
<dbReference type="InterPro" id="IPR000515">
    <property type="entry name" value="MetI-like"/>
</dbReference>
<feature type="transmembrane region" description="Helical" evidence="7">
    <location>
        <begin position="189"/>
        <end position="212"/>
    </location>
</feature>
<comment type="caution">
    <text evidence="9">The sequence shown here is derived from an EMBL/GenBank/DDBJ whole genome shotgun (WGS) entry which is preliminary data.</text>
</comment>
<feature type="transmembrane region" description="Helical" evidence="7">
    <location>
        <begin position="105"/>
        <end position="130"/>
    </location>
</feature>
<dbReference type="PROSITE" id="PS50928">
    <property type="entry name" value="ABC_TM1"/>
    <property type="match status" value="1"/>
</dbReference>
<keyword evidence="2 7" id="KW-0813">Transport</keyword>
<organism evidence="9 10">
    <name type="scientific">Metabacillus lacus</name>
    <dbReference type="NCBI Taxonomy" id="1983721"/>
    <lineage>
        <taxon>Bacteria</taxon>
        <taxon>Bacillati</taxon>
        <taxon>Bacillota</taxon>
        <taxon>Bacilli</taxon>
        <taxon>Bacillales</taxon>
        <taxon>Bacillaceae</taxon>
        <taxon>Metabacillus</taxon>
    </lineage>
</organism>
<dbReference type="PANTHER" id="PTHR30151">
    <property type="entry name" value="ALKANE SULFONATE ABC TRANSPORTER-RELATED, MEMBRANE SUBUNIT"/>
    <property type="match status" value="1"/>
</dbReference>
<feature type="transmembrane region" description="Helical" evidence="7">
    <location>
        <begin position="232"/>
        <end position="254"/>
    </location>
</feature>
<keyword evidence="4 7" id="KW-0812">Transmembrane</keyword>
<evidence type="ECO:0000256" key="2">
    <source>
        <dbReference type="ARBA" id="ARBA00022448"/>
    </source>
</evidence>
<evidence type="ECO:0000313" key="9">
    <source>
        <dbReference type="EMBL" id="MRX74086.1"/>
    </source>
</evidence>
<dbReference type="Gene3D" id="1.10.3720.10">
    <property type="entry name" value="MetI-like"/>
    <property type="match status" value="1"/>
</dbReference>
<dbReference type="SUPFAM" id="SSF161098">
    <property type="entry name" value="MetI-like"/>
    <property type="match status" value="1"/>
</dbReference>
<evidence type="ECO:0000256" key="6">
    <source>
        <dbReference type="ARBA" id="ARBA00023136"/>
    </source>
</evidence>
<protein>
    <submittedName>
        <fullName evidence="9">ABC transporter permease subunit</fullName>
    </submittedName>
</protein>
<evidence type="ECO:0000256" key="5">
    <source>
        <dbReference type="ARBA" id="ARBA00022989"/>
    </source>
</evidence>
<keyword evidence="10" id="KW-1185">Reference proteome</keyword>
<comment type="subcellular location">
    <subcellularLocation>
        <location evidence="1 7">Cell membrane</location>
        <topology evidence="1 7">Multi-pass membrane protein</topology>
    </subcellularLocation>
</comment>
<evidence type="ECO:0000256" key="4">
    <source>
        <dbReference type="ARBA" id="ARBA00022692"/>
    </source>
</evidence>
<keyword evidence="5 7" id="KW-1133">Transmembrane helix</keyword>
<evidence type="ECO:0000256" key="7">
    <source>
        <dbReference type="RuleBase" id="RU363032"/>
    </source>
</evidence>
<feature type="transmembrane region" description="Helical" evidence="7">
    <location>
        <begin position="15"/>
        <end position="35"/>
    </location>
</feature>
<dbReference type="Proteomes" id="UP000448867">
    <property type="component" value="Unassembled WGS sequence"/>
</dbReference>
<dbReference type="PANTHER" id="PTHR30151:SF20">
    <property type="entry name" value="ABC TRANSPORTER PERMEASE PROTEIN HI_0355-RELATED"/>
    <property type="match status" value="1"/>
</dbReference>
<evidence type="ECO:0000259" key="8">
    <source>
        <dbReference type="PROSITE" id="PS50928"/>
    </source>
</evidence>
<name>A0A7X2J261_9BACI</name>
<dbReference type="GO" id="GO:0055085">
    <property type="term" value="P:transmembrane transport"/>
    <property type="evidence" value="ECO:0007669"/>
    <property type="project" value="InterPro"/>
</dbReference>
<dbReference type="EMBL" id="WKKI01000060">
    <property type="protein sequence ID" value="MRX74086.1"/>
    <property type="molecule type" value="Genomic_DNA"/>
</dbReference>
<feature type="transmembrane region" description="Helical" evidence="7">
    <location>
        <begin position="136"/>
        <end position="158"/>
    </location>
</feature>
<keyword evidence="6 7" id="KW-0472">Membrane</keyword>
<sequence>MKSLKNTAEGTVEKFSAYSSSLLPALAVTLLLLFWEAAVYISQIERWILPAPSAVASSLFSMDTGIWGHIGHTAAEAAAGLILAVIAAFFISVMIDSSTIMKRAIYPLLVISQTVPIIALAPLFIIWFGFGMLPKIMVVALVCFFPITINTVEGLRLVDRDMLKLMNTMGATGKQIFLKVKLPSALPHFFSGLKIAGTYSVMGAVIGEWLGSSKGLGILLTRSSQSFLTERVFAIIFLIVMLSLAVFSLIEYIAKLSMPWKTKELKYRK</sequence>
<dbReference type="InterPro" id="IPR035906">
    <property type="entry name" value="MetI-like_sf"/>
</dbReference>
<dbReference type="CDD" id="cd06261">
    <property type="entry name" value="TM_PBP2"/>
    <property type="match status" value="1"/>
</dbReference>
<evidence type="ECO:0000256" key="3">
    <source>
        <dbReference type="ARBA" id="ARBA00022475"/>
    </source>
</evidence>
<evidence type="ECO:0000313" key="10">
    <source>
        <dbReference type="Proteomes" id="UP000448867"/>
    </source>
</evidence>
<dbReference type="OrthoDB" id="9804353at2"/>